<gene>
    <name evidence="2" type="ORF">MCHLO_11767</name>
</gene>
<name>A0ABQ0LV19_MYCCL</name>
<protein>
    <submittedName>
        <fullName evidence="2">Uncharacterized protein</fullName>
    </submittedName>
</protein>
<proteinExistence type="predicted"/>
<feature type="region of interest" description="Disordered" evidence="1">
    <location>
        <begin position="1"/>
        <end position="28"/>
    </location>
</feature>
<evidence type="ECO:0000256" key="1">
    <source>
        <dbReference type="SAM" id="MobiDB-lite"/>
    </source>
</evidence>
<evidence type="ECO:0000313" key="2">
    <source>
        <dbReference type="EMBL" id="GAT54950.1"/>
    </source>
</evidence>
<dbReference type="EMBL" id="DF848815">
    <property type="protein sequence ID" value="GAT54950.1"/>
    <property type="molecule type" value="Genomic_DNA"/>
</dbReference>
<evidence type="ECO:0000313" key="3">
    <source>
        <dbReference type="Proteomes" id="UP000815677"/>
    </source>
</evidence>
<feature type="region of interest" description="Disordered" evidence="1">
    <location>
        <begin position="98"/>
        <end position="118"/>
    </location>
</feature>
<accession>A0ABQ0LV19</accession>
<organism evidence="2 3">
    <name type="scientific">Mycena chlorophos</name>
    <name type="common">Agaric fungus</name>
    <name type="synonym">Agaricus chlorophos</name>
    <dbReference type="NCBI Taxonomy" id="658473"/>
    <lineage>
        <taxon>Eukaryota</taxon>
        <taxon>Fungi</taxon>
        <taxon>Dikarya</taxon>
        <taxon>Basidiomycota</taxon>
        <taxon>Agaricomycotina</taxon>
        <taxon>Agaricomycetes</taxon>
        <taxon>Agaricomycetidae</taxon>
        <taxon>Agaricales</taxon>
        <taxon>Marasmiineae</taxon>
        <taxon>Mycenaceae</taxon>
        <taxon>Mycena</taxon>
    </lineage>
</organism>
<dbReference type="Proteomes" id="UP000815677">
    <property type="component" value="Unassembled WGS sequence"/>
</dbReference>
<reference evidence="2" key="1">
    <citation type="submission" date="2014-09" db="EMBL/GenBank/DDBJ databases">
        <title>Genome sequence of the luminous mushroom Mycena chlorophos for searching fungal bioluminescence genes.</title>
        <authorList>
            <person name="Tanaka Y."/>
            <person name="Kasuga D."/>
            <person name="Oba Y."/>
            <person name="Hase S."/>
            <person name="Sato K."/>
            <person name="Oba Y."/>
            <person name="Sakakibara Y."/>
        </authorList>
    </citation>
    <scope>NUCLEOTIDE SEQUENCE</scope>
</reference>
<feature type="compositionally biased region" description="Polar residues" evidence="1">
    <location>
        <begin position="9"/>
        <end position="18"/>
    </location>
</feature>
<sequence>MPGSPRRQLGSNPKTTSAEAFAGKKTKMQTHIPRTDGVCAGLYSYSLAPSSLFLSRTDLGRGSVLVYLDRGYTIGLSRTYGNFSSFVDAANNNTYQLSSSERPLQTSSRLATVPARTT</sequence>
<keyword evidence="3" id="KW-1185">Reference proteome</keyword>